<dbReference type="SMART" id="SM00313">
    <property type="entry name" value="PXA"/>
    <property type="match status" value="1"/>
</dbReference>
<dbReference type="AlphaFoldDB" id="A0A086THQ9"/>
<evidence type="ECO:0000313" key="6">
    <source>
        <dbReference type="Proteomes" id="UP000029964"/>
    </source>
</evidence>
<dbReference type="GO" id="GO:0035091">
    <property type="term" value="F:phosphatidylinositol binding"/>
    <property type="evidence" value="ECO:0007669"/>
    <property type="project" value="TreeGrafter"/>
</dbReference>
<keyword evidence="6" id="KW-1185">Reference proteome</keyword>
<name>A0A086THQ9_HAPC1</name>
<reference evidence="6" key="1">
    <citation type="journal article" date="2014" name="Genome Announc.">
        <title>Genome sequence and annotation of Acremonium chrysogenum, producer of the beta-lactam antibiotic cephalosporin C.</title>
        <authorList>
            <person name="Terfehr D."/>
            <person name="Dahlmann T.A."/>
            <person name="Specht T."/>
            <person name="Zadra I."/>
            <person name="Kuernsteiner H."/>
            <person name="Kueck U."/>
        </authorList>
    </citation>
    <scope>NUCLEOTIDE SEQUENCE [LARGE SCALE GENOMIC DNA]</scope>
    <source>
        <strain evidence="6">ATCC 11550 / CBS 779.69 / DSM 880 / IAM 14645 / JCM 23072 / IMI 49137</strain>
    </source>
</reference>
<evidence type="ECO:0000256" key="1">
    <source>
        <dbReference type="ARBA" id="ARBA00004496"/>
    </source>
</evidence>
<dbReference type="Proteomes" id="UP000029964">
    <property type="component" value="Unassembled WGS sequence"/>
</dbReference>
<keyword evidence="2" id="KW-0963">Cytoplasm</keyword>
<sequence>MTAAPATPSAAAPSAAASNTTIRPPRPKPSATSSGAESDTAPAPARRGARQAPPDPLSARATSLLIRRTLCPQQQRGGDKARDAQARPIDELLPPLTSRNDVDLELYAFLAIILREFVQSWYGKITTDEAFVAEIVHTVAHCTRALEQRCRKVDLESLVMDEIPDLLDRHVSAYRASRRPIAASPVQIDARQVYHSLCPLPPLSPVPRAGDEDSMAEQQRNEAAYRQLLVQAVLALLLPTEDLENPCLTSLVGQIFSEIIIGNAAANKAAQPWLIWEGICILARVVQERKEKKDKVSRRLVGRSPAEDVDKASRRWSVHGFFLSIINLCILFVTSIRLLAGAVAASSSLPPRLPSSPDTKGTSTTQSKPKIPSGSNTHVAPMPAPILEFRIWSCAGNLLELTTRMPWLSGFLSLVQHAAINGPARLGRLDGPIDRFLSYHIRSLVSPAHLPPLLRTLRGALFPNNAPGQPTLSPPTSHAELLALRRRAASALWRLLPKTISTLYLGGGLGLTSLRRTAACDDAEEEEERMVDEVEGLLMVFSDEYCNKHLLYSVLELVLVRLMPELSEKGVEALWDERLG</sequence>
<dbReference type="EMBL" id="JPKY01000001">
    <property type="protein sequence ID" value="KFH48891.1"/>
    <property type="molecule type" value="Genomic_DNA"/>
</dbReference>
<feature type="domain" description="PXA" evidence="4">
    <location>
        <begin position="99"/>
        <end position="287"/>
    </location>
</feature>
<dbReference type="InterPro" id="IPR003114">
    <property type="entry name" value="Phox_assoc"/>
</dbReference>
<feature type="compositionally biased region" description="Low complexity" evidence="3">
    <location>
        <begin position="41"/>
        <end position="52"/>
    </location>
</feature>
<dbReference type="PANTHER" id="PTHR22999">
    <property type="entry name" value="PX SERINE/THREONINE KINASE PXK"/>
    <property type="match status" value="1"/>
</dbReference>
<accession>A0A086THQ9</accession>
<dbReference type="STRING" id="857340.A0A086THQ9"/>
<feature type="region of interest" description="Disordered" evidence="3">
    <location>
        <begin position="347"/>
        <end position="378"/>
    </location>
</feature>
<evidence type="ECO:0000259" key="4">
    <source>
        <dbReference type="PROSITE" id="PS51207"/>
    </source>
</evidence>
<feature type="compositionally biased region" description="Polar residues" evidence="3">
    <location>
        <begin position="358"/>
        <end position="378"/>
    </location>
</feature>
<comment type="caution">
    <text evidence="5">The sequence shown here is derived from an EMBL/GenBank/DDBJ whole genome shotgun (WGS) entry which is preliminary data.</text>
</comment>
<dbReference type="InterPro" id="IPR051837">
    <property type="entry name" value="SortingNexin/PXDomain-PKLike"/>
</dbReference>
<dbReference type="GO" id="GO:0045022">
    <property type="term" value="P:early endosome to late endosome transport"/>
    <property type="evidence" value="ECO:0007669"/>
    <property type="project" value="TreeGrafter"/>
</dbReference>
<dbReference type="OrthoDB" id="5582218at2759"/>
<feature type="region of interest" description="Disordered" evidence="3">
    <location>
        <begin position="1"/>
        <end position="57"/>
    </location>
</feature>
<dbReference type="PANTHER" id="PTHR22999:SF23">
    <property type="entry name" value="SORTING NEXIN-16"/>
    <property type="match status" value="1"/>
</dbReference>
<dbReference type="PROSITE" id="PS51207">
    <property type="entry name" value="PXA"/>
    <property type="match status" value="1"/>
</dbReference>
<dbReference type="Pfam" id="PF02194">
    <property type="entry name" value="PXA"/>
    <property type="match status" value="1"/>
</dbReference>
<dbReference type="HOGENOM" id="CLU_018250_1_0_1"/>
<dbReference type="GO" id="GO:0005770">
    <property type="term" value="C:late endosome"/>
    <property type="evidence" value="ECO:0007669"/>
    <property type="project" value="TreeGrafter"/>
</dbReference>
<dbReference type="GO" id="GO:0005769">
    <property type="term" value="C:early endosome"/>
    <property type="evidence" value="ECO:0007669"/>
    <property type="project" value="TreeGrafter"/>
</dbReference>
<evidence type="ECO:0000313" key="5">
    <source>
        <dbReference type="EMBL" id="KFH48891.1"/>
    </source>
</evidence>
<evidence type="ECO:0000256" key="2">
    <source>
        <dbReference type="ARBA" id="ARBA00022490"/>
    </source>
</evidence>
<protein>
    <recommendedName>
        <fullName evidence="4">PXA domain-containing protein</fullName>
    </recommendedName>
</protein>
<evidence type="ECO:0000256" key="3">
    <source>
        <dbReference type="SAM" id="MobiDB-lite"/>
    </source>
</evidence>
<gene>
    <name evidence="5" type="ORF">ACRE_001620</name>
</gene>
<proteinExistence type="predicted"/>
<organism evidence="5 6">
    <name type="scientific">Hapsidospora chrysogenum (strain ATCC 11550 / CBS 779.69 / DSM 880 / IAM 14645 / JCM 23072 / IMI 49137)</name>
    <name type="common">Acremonium chrysogenum</name>
    <dbReference type="NCBI Taxonomy" id="857340"/>
    <lineage>
        <taxon>Eukaryota</taxon>
        <taxon>Fungi</taxon>
        <taxon>Dikarya</taxon>
        <taxon>Ascomycota</taxon>
        <taxon>Pezizomycotina</taxon>
        <taxon>Sordariomycetes</taxon>
        <taxon>Hypocreomycetidae</taxon>
        <taxon>Hypocreales</taxon>
        <taxon>Bionectriaceae</taxon>
        <taxon>Hapsidospora</taxon>
    </lineage>
</organism>
<feature type="compositionally biased region" description="Low complexity" evidence="3">
    <location>
        <begin position="1"/>
        <end position="18"/>
    </location>
</feature>
<comment type="subcellular location">
    <subcellularLocation>
        <location evidence="1">Cytoplasm</location>
    </subcellularLocation>
</comment>